<accession>A0A6M0IJN2</accession>
<proteinExistence type="predicted"/>
<name>A0A6M0IJN2_9BACT</name>
<dbReference type="Proteomes" id="UP000477386">
    <property type="component" value="Unassembled WGS sequence"/>
</dbReference>
<reference evidence="2 3" key="1">
    <citation type="submission" date="2020-02" db="EMBL/GenBank/DDBJ databases">
        <title>Draft genome sequence of two Spirosoma agri KCTC 52727 and Spirosoma terrae KCTC 52035.</title>
        <authorList>
            <person name="Rojas J."/>
            <person name="Ambika Manirajan B."/>
            <person name="Ratering S."/>
            <person name="Suarez C."/>
            <person name="Schnell S."/>
        </authorList>
    </citation>
    <scope>NUCLEOTIDE SEQUENCE [LARGE SCALE GENOMIC DNA]</scope>
    <source>
        <strain evidence="2 3">KCTC 52727</strain>
    </source>
</reference>
<evidence type="ECO:0000259" key="1">
    <source>
        <dbReference type="Pfam" id="PF12697"/>
    </source>
</evidence>
<dbReference type="Pfam" id="PF12697">
    <property type="entry name" value="Abhydrolase_6"/>
    <property type="match status" value="1"/>
</dbReference>
<dbReference type="PRINTS" id="PR00412">
    <property type="entry name" value="EPOXHYDRLASE"/>
</dbReference>
<feature type="domain" description="AB hydrolase-1" evidence="1">
    <location>
        <begin position="31"/>
        <end position="264"/>
    </location>
</feature>
<dbReference type="RefSeq" id="WP_164036738.1">
    <property type="nucleotide sequence ID" value="NZ_JAAGNZ010000001.1"/>
</dbReference>
<dbReference type="AlphaFoldDB" id="A0A6M0IJN2"/>
<dbReference type="SUPFAM" id="SSF53474">
    <property type="entry name" value="alpha/beta-Hydrolases"/>
    <property type="match status" value="1"/>
</dbReference>
<comment type="caution">
    <text evidence="2">The sequence shown here is derived from an EMBL/GenBank/DDBJ whole genome shotgun (WGS) entry which is preliminary data.</text>
</comment>
<sequence length="278" mass="31073">MDRSNVTNRFLLSQGRQVFVQEKSLDKPVKIVFIHGRCLSVRSWKRQFESELLDPFGLIAFDLFGHGSSDNTTDLHLYSLAGSVQLLLDLIDQLQLTNFILVGHSLGGHIALQALPRLPYCRGVFCMTMPLTIPIDFGKMYCNVNLLVNVYQANPTQTQLSAYIDSLFQSSASEKPLFVEDDFLRTDPAVHTGILQGLLAGDFGDEVDLIRTSGVPVALVQGEREQVHRLDYLNAFDLSLWREQPLLLPAAGHMVQWENPDLVNSLLVSFIAEVVSSQ</sequence>
<organism evidence="2 3">
    <name type="scientific">Spirosoma agri</name>
    <dbReference type="NCBI Taxonomy" id="1987381"/>
    <lineage>
        <taxon>Bacteria</taxon>
        <taxon>Pseudomonadati</taxon>
        <taxon>Bacteroidota</taxon>
        <taxon>Cytophagia</taxon>
        <taxon>Cytophagales</taxon>
        <taxon>Cytophagaceae</taxon>
        <taxon>Spirosoma</taxon>
    </lineage>
</organism>
<dbReference type="GO" id="GO:0016787">
    <property type="term" value="F:hydrolase activity"/>
    <property type="evidence" value="ECO:0007669"/>
    <property type="project" value="UniProtKB-KW"/>
</dbReference>
<keyword evidence="2" id="KW-0378">Hydrolase</keyword>
<dbReference type="InterPro" id="IPR000073">
    <property type="entry name" value="AB_hydrolase_1"/>
</dbReference>
<dbReference type="InterPro" id="IPR050266">
    <property type="entry name" value="AB_hydrolase_sf"/>
</dbReference>
<evidence type="ECO:0000313" key="3">
    <source>
        <dbReference type="Proteomes" id="UP000477386"/>
    </source>
</evidence>
<dbReference type="PANTHER" id="PTHR43798:SF33">
    <property type="entry name" value="HYDROLASE, PUTATIVE (AFU_ORTHOLOGUE AFUA_2G14860)-RELATED"/>
    <property type="match status" value="1"/>
</dbReference>
<dbReference type="EMBL" id="JAAGNZ010000001">
    <property type="protein sequence ID" value="NEU67133.1"/>
    <property type="molecule type" value="Genomic_DNA"/>
</dbReference>
<protein>
    <submittedName>
        <fullName evidence="2">Alpha/beta hydrolase</fullName>
    </submittedName>
</protein>
<dbReference type="PRINTS" id="PR00111">
    <property type="entry name" value="ABHYDROLASE"/>
</dbReference>
<dbReference type="GO" id="GO:0016020">
    <property type="term" value="C:membrane"/>
    <property type="evidence" value="ECO:0007669"/>
    <property type="project" value="TreeGrafter"/>
</dbReference>
<dbReference type="InterPro" id="IPR029058">
    <property type="entry name" value="AB_hydrolase_fold"/>
</dbReference>
<dbReference type="InterPro" id="IPR000639">
    <property type="entry name" value="Epox_hydrolase-like"/>
</dbReference>
<gene>
    <name evidence="2" type="ORF">GK091_09605</name>
</gene>
<dbReference type="PANTHER" id="PTHR43798">
    <property type="entry name" value="MONOACYLGLYCEROL LIPASE"/>
    <property type="match status" value="1"/>
</dbReference>
<keyword evidence="3" id="KW-1185">Reference proteome</keyword>
<evidence type="ECO:0000313" key="2">
    <source>
        <dbReference type="EMBL" id="NEU67133.1"/>
    </source>
</evidence>
<dbReference type="Gene3D" id="3.40.50.1820">
    <property type="entry name" value="alpha/beta hydrolase"/>
    <property type="match status" value="1"/>
</dbReference>